<dbReference type="InterPro" id="IPR016162">
    <property type="entry name" value="Ald_DH_N"/>
</dbReference>
<dbReference type="EMBL" id="JAUGQQ010000003">
    <property type="protein sequence ID" value="MDN3723985.1"/>
    <property type="molecule type" value="Genomic_DNA"/>
</dbReference>
<keyword evidence="10" id="KW-1185">Reference proteome</keyword>
<protein>
    <recommendedName>
        <fullName evidence="4">long-chain-fatty-acyl-CoA reductase</fullName>
        <ecNumber evidence="4">1.2.1.50</ecNumber>
    </recommendedName>
</protein>
<proteinExistence type="inferred from homology"/>
<reference evidence="9 10" key="1">
    <citation type="submission" date="2023-06" db="EMBL/GenBank/DDBJ databases">
        <authorList>
            <person name="Ye Y.-Q."/>
            <person name="Du Z.-J."/>
        </authorList>
    </citation>
    <scope>NUCLEOTIDE SEQUENCE [LARGE SCALE GENOMIC DNA]</scope>
    <source>
        <strain evidence="9 10">SDUM287046</strain>
    </source>
</reference>
<evidence type="ECO:0000256" key="3">
    <source>
        <dbReference type="ARBA" id="ARBA00010915"/>
    </source>
</evidence>
<organism evidence="9 10">
    <name type="scientific">Aequorivita aurantiaca</name>
    <dbReference type="NCBI Taxonomy" id="3053356"/>
    <lineage>
        <taxon>Bacteria</taxon>
        <taxon>Pseudomonadati</taxon>
        <taxon>Bacteroidota</taxon>
        <taxon>Flavobacteriia</taxon>
        <taxon>Flavobacteriales</taxon>
        <taxon>Flavobacteriaceae</taxon>
        <taxon>Aequorivita</taxon>
    </lineage>
</organism>
<dbReference type="InterPro" id="IPR008670">
    <property type="entry name" value="CoA_reduct_LuxC"/>
</dbReference>
<dbReference type="EC" id="1.2.1.50" evidence="4"/>
<dbReference type="InterPro" id="IPR016161">
    <property type="entry name" value="Ald_DH/histidinol_DH"/>
</dbReference>
<comment type="catalytic activity">
    <reaction evidence="8">
        <text>a long-chain fatty aldehyde + NADP(+) + CoA = a long-chain fatty acyl-CoA + NADPH + H(+)</text>
        <dbReference type="Rhea" id="RHEA:15437"/>
        <dbReference type="ChEBI" id="CHEBI:15378"/>
        <dbReference type="ChEBI" id="CHEBI:17176"/>
        <dbReference type="ChEBI" id="CHEBI:57287"/>
        <dbReference type="ChEBI" id="CHEBI:57783"/>
        <dbReference type="ChEBI" id="CHEBI:58349"/>
        <dbReference type="ChEBI" id="CHEBI:83139"/>
        <dbReference type="EC" id="1.2.1.50"/>
    </reaction>
</comment>
<dbReference type="RefSeq" id="WP_290254333.1">
    <property type="nucleotide sequence ID" value="NZ_JAUGQQ010000003.1"/>
</dbReference>
<dbReference type="Pfam" id="PF05893">
    <property type="entry name" value="LuxC"/>
    <property type="match status" value="1"/>
</dbReference>
<comment type="caution">
    <text evidence="9">The sequence shown here is derived from an EMBL/GenBank/DDBJ whole genome shotgun (WGS) entry which is preliminary data.</text>
</comment>
<keyword evidence="5" id="KW-0521">NADP</keyword>
<dbReference type="SUPFAM" id="SSF53720">
    <property type="entry name" value="ALDH-like"/>
    <property type="match status" value="1"/>
</dbReference>
<name>A0ABT8DJB0_9FLAO</name>
<comment type="pathway">
    <text evidence="2">Lipid metabolism; fatty acid reduction for biolumincescence.</text>
</comment>
<keyword evidence="6" id="KW-0560">Oxidoreductase</keyword>
<evidence type="ECO:0000256" key="2">
    <source>
        <dbReference type="ARBA" id="ARBA00004908"/>
    </source>
</evidence>
<comment type="similarity">
    <text evidence="3">Belongs to the LuxC family.</text>
</comment>
<evidence type="ECO:0000256" key="5">
    <source>
        <dbReference type="ARBA" id="ARBA00022857"/>
    </source>
</evidence>
<evidence type="ECO:0000256" key="7">
    <source>
        <dbReference type="ARBA" id="ARBA00023223"/>
    </source>
</evidence>
<evidence type="ECO:0000256" key="8">
    <source>
        <dbReference type="ARBA" id="ARBA00049412"/>
    </source>
</evidence>
<accession>A0ABT8DJB0</accession>
<comment type="function">
    <text evidence="1">LuxC is the fatty acid reductase enzyme responsible for synthesis of the aldehyde substrate for the luminescent reaction catalyzed by luciferase.</text>
</comment>
<gene>
    <name evidence="9" type="ORF">QRD02_06295</name>
</gene>
<evidence type="ECO:0000313" key="9">
    <source>
        <dbReference type="EMBL" id="MDN3723985.1"/>
    </source>
</evidence>
<evidence type="ECO:0000256" key="4">
    <source>
        <dbReference type="ARBA" id="ARBA00013020"/>
    </source>
</evidence>
<dbReference type="Gene3D" id="3.40.605.10">
    <property type="entry name" value="Aldehyde Dehydrogenase, Chain A, domain 1"/>
    <property type="match status" value="1"/>
</dbReference>
<evidence type="ECO:0000256" key="1">
    <source>
        <dbReference type="ARBA" id="ARBA00003277"/>
    </source>
</evidence>
<evidence type="ECO:0000256" key="6">
    <source>
        <dbReference type="ARBA" id="ARBA00023002"/>
    </source>
</evidence>
<dbReference type="Proteomes" id="UP001244787">
    <property type="component" value="Unassembled WGS sequence"/>
</dbReference>
<evidence type="ECO:0000313" key="10">
    <source>
        <dbReference type="Proteomes" id="UP001244787"/>
    </source>
</evidence>
<keyword evidence="7" id="KW-0455">Luminescence</keyword>
<sequence length="343" mass="39507">MQLNQRINAFVELGKLLKDLAENETIAQTILAKAEAENGWFTRENILFSLNNWAEALTQANLLQWMSKYNVELLPQESNEVKKVAIIMAGNIPLVGFHDFLSVLMTGNKVITKLSSNDKTLLPFIAAQLIEIEPRFKDYVAFTEGKLEHFDMVIATGSNNTARYFEYYFGKYPNIIRKNRNSVAILNGTETEAELKLLADDIFVYFGLGCRNVSKLYVPEGYNFEAFFKAMYHWKEIIHNHKYINNYDYNKAVYLMDSFPLLDNEFMLLKEDKGFSSPISVVFFEKYDSEESLKKEVSKHSENIQCIVSKIGIDNEIRFGETQFPKLWDYADGVDTVAFLLDS</sequence>